<name>A0A556MFY4_9SPHI</name>
<dbReference type="RefSeq" id="WP_144250095.1">
    <property type="nucleotide sequence ID" value="NZ_VLPK01000004.1"/>
</dbReference>
<keyword evidence="1" id="KW-0812">Transmembrane</keyword>
<organism evidence="2 3">
    <name type="scientific">Mucilaginibacter corticis</name>
    <dbReference type="NCBI Taxonomy" id="2597670"/>
    <lineage>
        <taxon>Bacteria</taxon>
        <taxon>Pseudomonadati</taxon>
        <taxon>Bacteroidota</taxon>
        <taxon>Sphingobacteriia</taxon>
        <taxon>Sphingobacteriales</taxon>
        <taxon>Sphingobacteriaceae</taxon>
        <taxon>Mucilaginibacter</taxon>
    </lineage>
</organism>
<gene>
    <name evidence="2" type="ORF">FO440_20120</name>
</gene>
<reference evidence="2 3" key="1">
    <citation type="submission" date="2019-07" db="EMBL/GenBank/DDBJ databases">
        <authorList>
            <person name="Huq M.A."/>
        </authorList>
    </citation>
    <scope>NUCLEOTIDE SEQUENCE [LARGE SCALE GENOMIC DNA]</scope>
    <source>
        <strain evidence="2 3">MAH-19</strain>
    </source>
</reference>
<accession>A0A556MFY4</accession>
<keyword evidence="1" id="KW-0472">Membrane</keyword>
<dbReference type="AlphaFoldDB" id="A0A556MFY4"/>
<keyword evidence="1" id="KW-1133">Transmembrane helix</keyword>
<sequence length="61" mass="6434">MTLADVTLIAKKIGVGIVITIVPFVIIFGGLWLTQTLLAKDQQPTNVQSKTTTPHATGTGN</sequence>
<evidence type="ECO:0000313" key="3">
    <source>
        <dbReference type="Proteomes" id="UP000318733"/>
    </source>
</evidence>
<protein>
    <submittedName>
        <fullName evidence="2">Uncharacterized protein</fullName>
    </submittedName>
</protein>
<dbReference type="EMBL" id="VLPK01000004">
    <property type="protein sequence ID" value="TSJ38813.1"/>
    <property type="molecule type" value="Genomic_DNA"/>
</dbReference>
<keyword evidence="3" id="KW-1185">Reference proteome</keyword>
<dbReference type="Proteomes" id="UP000318733">
    <property type="component" value="Unassembled WGS sequence"/>
</dbReference>
<proteinExistence type="predicted"/>
<comment type="caution">
    <text evidence="2">The sequence shown here is derived from an EMBL/GenBank/DDBJ whole genome shotgun (WGS) entry which is preliminary data.</text>
</comment>
<evidence type="ECO:0000256" key="1">
    <source>
        <dbReference type="SAM" id="Phobius"/>
    </source>
</evidence>
<evidence type="ECO:0000313" key="2">
    <source>
        <dbReference type="EMBL" id="TSJ38813.1"/>
    </source>
</evidence>
<feature type="transmembrane region" description="Helical" evidence="1">
    <location>
        <begin position="13"/>
        <end position="33"/>
    </location>
</feature>